<evidence type="ECO:0000256" key="7">
    <source>
        <dbReference type="ARBA" id="ARBA00022989"/>
    </source>
</evidence>
<dbReference type="InterPro" id="IPR010817">
    <property type="entry name" value="HemY_N"/>
</dbReference>
<evidence type="ECO:0000256" key="8">
    <source>
        <dbReference type="ARBA" id="ARBA00023136"/>
    </source>
</evidence>
<dbReference type="AlphaFoldDB" id="A0A0B7IX42"/>
<dbReference type="Gene3D" id="1.25.40.10">
    <property type="entry name" value="Tetratricopeptide repeat domain"/>
    <property type="match status" value="2"/>
</dbReference>
<dbReference type="NCBIfam" id="TIGR00540">
    <property type="entry name" value="TPR_hemY_coli"/>
    <property type="match status" value="1"/>
</dbReference>
<dbReference type="EMBL" id="LN794158">
    <property type="protein sequence ID" value="CEN55080.1"/>
    <property type="molecule type" value="Genomic_DNA"/>
</dbReference>
<comment type="function">
    <text evidence="1">Involved in a late step of protoheme IX synthesis.</text>
</comment>
<evidence type="ECO:0000256" key="2">
    <source>
        <dbReference type="ARBA" id="ARBA00004429"/>
    </source>
</evidence>
<evidence type="ECO:0000256" key="9">
    <source>
        <dbReference type="ARBA" id="ARBA00023244"/>
    </source>
</evidence>
<comment type="subcellular location">
    <subcellularLocation>
        <location evidence="2">Cell inner membrane</location>
        <topology evidence="2">Multi-pass membrane protein</topology>
    </subcellularLocation>
</comment>
<evidence type="ECO:0000259" key="11">
    <source>
        <dbReference type="Pfam" id="PF07219"/>
    </source>
</evidence>
<dbReference type="KEGG" id="mbac:BN1209_0019"/>
<feature type="transmembrane region" description="Helical" evidence="10">
    <location>
        <begin position="41"/>
        <end position="59"/>
    </location>
</feature>
<comment type="pathway">
    <text evidence="3">Porphyrin-containing compound metabolism; protoheme biosynthesis.</text>
</comment>
<dbReference type="InterPro" id="IPR011990">
    <property type="entry name" value="TPR-like_helical_dom_sf"/>
</dbReference>
<sequence>MRRLFWLLLVLAIAIGVSLLAGQNTGYVLVKTPTYRLETSLNFLIVLITLSFIFLHLALRLFHYTRNLPATVRVYKEHLRKKAGHQALIDSLHALVEGRYDLAEKTASKALDYGEDAGLTALIGARAAHKLRHKTRRDYFLSEAERLAPKAAVARLLTQAEMLLDDQQYQLALTILQRLAAIEPHYQPALLMELKIQTRLKNWDRVLTILKSLEKTDVIEVLKIKEIRLQAHQALIKRYAHDLASLTAYWKKLGEEDQFNERLVLTAVPLLIEAGAHDEAARIVEMNLTKHWSSALVRLLGNCMTSAPTKQLQQAEYWLMNHPNDADLLETLGKLCVRLKLWGKAESYYEASLSLEPSATRHLALAGLLEKKGQLTAANQHYRASTNFIADLH</sequence>
<evidence type="ECO:0000313" key="12">
    <source>
        <dbReference type="EMBL" id="CEN55080.1"/>
    </source>
</evidence>
<proteinExistence type="predicted"/>
<organism evidence="12 13">
    <name type="scientific">Candidatus Methylopumilus turicensis</name>
    <dbReference type="NCBI Taxonomy" id="1581680"/>
    <lineage>
        <taxon>Bacteria</taxon>
        <taxon>Pseudomonadati</taxon>
        <taxon>Pseudomonadota</taxon>
        <taxon>Betaproteobacteria</taxon>
        <taxon>Nitrosomonadales</taxon>
        <taxon>Methylophilaceae</taxon>
        <taxon>Candidatus Methylopumilus</taxon>
    </lineage>
</organism>
<feature type="domain" description="HemY N-terminal" evidence="11">
    <location>
        <begin position="26"/>
        <end position="130"/>
    </location>
</feature>
<dbReference type="HOGENOM" id="CLU_037501_0_1_4"/>
<evidence type="ECO:0000256" key="6">
    <source>
        <dbReference type="ARBA" id="ARBA00022692"/>
    </source>
</evidence>
<accession>A0A0B7IX42</accession>
<evidence type="ECO:0000256" key="4">
    <source>
        <dbReference type="ARBA" id="ARBA00022475"/>
    </source>
</evidence>
<keyword evidence="7 10" id="KW-1133">Transmembrane helix</keyword>
<keyword evidence="13" id="KW-1185">Reference proteome</keyword>
<dbReference type="UniPathway" id="UPA00252"/>
<evidence type="ECO:0000313" key="13">
    <source>
        <dbReference type="Proteomes" id="UP000056322"/>
    </source>
</evidence>
<keyword evidence="4" id="KW-1003">Cell membrane</keyword>
<protein>
    <submittedName>
        <fullName evidence="12">HemY-like protein</fullName>
    </submittedName>
</protein>
<dbReference type="OrthoDB" id="7053339at2"/>
<gene>
    <name evidence="12" type="ORF">BN1209_0019</name>
</gene>
<keyword evidence="5" id="KW-0997">Cell inner membrane</keyword>
<dbReference type="RefSeq" id="WP_045750424.1">
    <property type="nucleotide sequence ID" value="NZ_LN794158.1"/>
</dbReference>
<evidence type="ECO:0000256" key="1">
    <source>
        <dbReference type="ARBA" id="ARBA00002962"/>
    </source>
</evidence>
<name>A0A0B7IX42_9PROT</name>
<keyword evidence="8 10" id="KW-0472">Membrane</keyword>
<reference evidence="13" key="1">
    <citation type="submission" date="2014-12" db="EMBL/GenBank/DDBJ databases">
        <authorList>
            <person name="Salcher M.M."/>
        </authorList>
    </citation>
    <scope>NUCLEOTIDE SEQUENCE [LARGE SCALE GENOMIC DNA]</scope>
    <source>
        <strain evidence="13">MMS-10A-171</strain>
    </source>
</reference>
<dbReference type="InterPro" id="IPR005254">
    <property type="entry name" value="Heme_biosyn_assoc_TPR_pro"/>
</dbReference>
<dbReference type="SUPFAM" id="SSF48452">
    <property type="entry name" value="TPR-like"/>
    <property type="match status" value="1"/>
</dbReference>
<dbReference type="Proteomes" id="UP000056322">
    <property type="component" value="Chromosome 1"/>
</dbReference>
<keyword evidence="6 10" id="KW-0812">Transmembrane</keyword>
<dbReference type="GO" id="GO:0005886">
    <property type="term" value="C:plasma membrane"/>
    <property type="evidence" value="ECO:0007669"/>
    <property type="project" value="UniProtKB-SubCell"/>
</dbReference>
<evidence type="ECO:0000256" key="10">
    <source>
        <dbReference type="SAM" id="Phobius"/>
    </source>
</evidence>
<keyword evidence="9" id="KW-0627">Porphyrin biosynthesis</keyword>
<dbReference type="GO" id="GO:0042168">
    <property type="term" value="P:heme metabolic process"/>
    <property type="evidence" value="ECO:0007669"/>
    <property type="project" value="InterPro"/>
</dbReference>
<evidence type="ECO:0000256" key="3">
    <source>
        <dbReference type="ARBA" id="ARBA00004744"/>
    </source>
</evidence>
<dbReference type="STRING" id="1581680.BN1209_0019"/>
<evidence type="ECO:0000256" key="5">
    <source>
        <dbReference type="ARBA" id="ARBA00022519"/>
    </source>
</evidence>
<dbReference type="GO" id="GO:0006779">
    <property type="term" value="P:porphyrin-containing compound biosynthetic process"/>
    <property type="evidence" value="ECO:0007669"/>
    <property type="project" value="UniProtKB-KW"/>
</dbReference>
<dbReference type="Pfam" id="PF07219">
    <property type="entry name" value="HemY_N"/>
    <property type="match status" value="1"/>
</dbReference>